<comment type="caution">
    <text evidence="2">The sequence shown here is derived from an EMBL/GenBank/DDBJ whole genome shotgun (WGS) entry which is preliminary data.</text>
</comment>
<keyword evidence="2" id="KW-0255">Endonuclease</keyword>
<dbReference type="CDD" id="cd00085">
    <property type="entry name" value="HNHc"/>
    <property type="match status" value="1"/>
</dbReference>
<sequence length="375" mass="40817">MTLGEAFAGSYLRRLITGRSGSVPSVLPPPSPEAQLLFLTKLQRLFAEGDFTATYKFALLITLADLSVELGADDGSELVLTNRQIGEHFIGLYWQHCLPYSSGHATSAPGVLVQNNGAQAAVVSAVSTFRANTAVASPQAAARLPGFRELVSAVTNTVSAQPLNYLQNFGGGTDEFLYERTGAGKIRLKPSVAYCLRRFYPLVQQLARSHWIDHIKQNSRNLNILGATDDLEDFLFSSSRQSLQVMAAGLRKLDEARCFYCGNMVTTADVDHYIPFSLYPRDLAHNFVLAHPSCNRSKSDTLAALPHLERWLARLHDKADALAEIGSAAGFQTDTLVTRQVGAWAYTSALSGGGKAWVTTNAYTPIDDTYTTCFA</sequence>
<evidence type="ECO:0000259" key="1">
    <source>
        <dbReference type="SMART" id="SM00507"/>
    </source>
</evidence>
<keyword evidence="3" id="KW-1185">Reference proteome</keyword>
<dbReference type="InterPro" id="IPR002711">
    <property type="entry name" value="HNH"/>
</dbReference>
<dbReference type="SMART" id="SM00507">
    <property type="entry name" value="HNHc"/>
    <property type="match status" value="1"/>
</dbReference>
<proteinExistence type="predicted"/>
<organism evidence="2 3">
    <name type="scientific">Aromatoleum toluolicum</name>
    <dbReference type="NCBI Taxonomy" id="90060"/>
    <lineage>
        <taxon>Bacteria</taxon>
        <taxon>Pseudomonadati</taxon>
        <taxon>Pseudomonadota</taxon>
        <taxon>Betaproteobacteria</taxon>
        <taxon>Rhodocyclales</taxon>
        <taxon>Rhodocyclaceae</taxon>
        <taxon>Aromatoleum</taxon>
    </lineage>
</organism>
<dbReference type="GO" id="GO:0004519">
    <property type="term" value="F:endonuclease activity"/>
    <property type="evidence" value="ECO:0007669"/>
    <property type="project" value="UniProtKB-KW"/>
</dbReference>
<dbReference type="Gene3D" id="1.10.30.50">
    <property type="match status" value="1"/>
</dbReference>
<reference evidence="2 3" key="1">
    <citation type="submission" date="2019-12" db="EMBL/GenBank/DDBJ databases">
        <title>Comparative genomics gives insights into the taxonomy of the Azoarcus-Aromatoleum group and reveals separate origins of nif in the plant-associated Azoarcus and non-plant-associated Aromatoleum sub-groups.</title>
        <authorList>
            <person name="Lafos M."/>
            <person name="Maluk M."/>
            <person name="Batista M."/>
            <person name="Junghare M."/>
            <person name="Carmona M."/>
            <person name="Faoro H."/>
            <person name="Cruz L.M."/>
            <person name="Battistoni F."/>
            <person name="De Souza E."/>
            <person name="Pedrosa F."/>
            <person name="Chen W.-M."/>
            <person name="Poole P.S."/>
            <person name="Dixon R.A."/>
            <person name="James E.K."/>
        </authorList>
    </citation>
    <scope>NUCLEOTIDE SEQUENCE [LARGE SCALE GENOMIC DNA]</scope>
    <source>
        <strain evidence="2 3">T</strain>
    </source>
</reference>
<evidence type="ECO:0000313" key="3">
    <source>
        <dbReference type="Proteomes" id="UP000634522"/>
    </source>
</evidence>
<dbReference type="Pfam" id="PF01844">
    <property type="entry name" value="HNH"/>
    <property type="match status" value="1"/>
</dbReference>
<gene>
    <name evidence="2" type="ORF">GPA27_16365</name>
</gene>
<accession>A0ABX1NI52</accession>
<keyword evidence="2" id="KW-0378">Hydrolase</keyword>
<dbReference type="Proteomes" id="UP000634522">
    <property type="component" value="Unassembled WGS sequence"/>
</dbReference>
<dbReference type="EMBL" id="WTVS01000035">
    <property type="protein sequence ID" value="NMF98954.1"/>
    <property type="molecule type" value="Genomic_DNA"/>
</dbReference>
<feature type="domain" description="HNH nuclease" evidence="1">
    <location>
        <begin position="245"/>
        <end position="296"/>
    </location>
</feature>
<evidence type="ECO:0000313" key="2">
    <source>
        <dbReference type="EMBL" id="NMF98954.1"/>
    </source>
</evidence>
<keyword evidence="2" id="KW-0540">Nuclease</keyword>
<dbReference type="InterPro" id="IPR003615">
    <property type="entry name" value="HNH_nuc"/>
</dbReference>
<protein>
    <submittedName>
        <fullName evidence="2">HNH endonuclease</fullName>
    </submittedName>
</protein>
<name>A0ABX1NI52_9RHOO</name>